<organism evidence="7 8">
    <name type="scientific">Plectus sambesii</name>
    <dbReference type="NCBI Taxonomy" id="2011161"/>
    <lineage>
        <taxon>Eukaryota</taxon>
        <taxon>Metazoa</taxon>
        <taxon>Ecdysozoa</taxon>
        <taxon>Nematoda</taxon>
        <taxon>Chromadorea</taxon>
        <taxon>Plectida</taxon>
        <taxon>Plectina</taxon>
        <taxon>Plectoidea</taxon>
        <taxon>Plectidae</taxon>
        <taxon>Plectus</taxon>
    </lineage>
</organism>
<dbReference type="GO" id="GO:0032456">
    <property type="term" value="P:endocytic recycling"/>
    <property type="evidence" value="ECO:0007669"/>
    <property type="project" value="InterPro"/>
</dbReference>
<feature type="region of interest" description="Disordered" evidence="6">
    <location>
        <begin position="16"/>
        <end position="130"/>
    </location>
</feature>
<dbReference type="PANTHER" id="PTHR13673:SF0">
    <property type="entry name" value="VPS35 ENDOSOMAL PROTEIN-SORTING FACTOR-LIKE"/>
    <property type="match status" value="1"/>
</dbReference>
<feature type="compositionally biased region" description="Basic and acidic residues" evidence="6">
    <location>
        <begin position="45"/>
        <end position="55"/>
    </location>
</feature>
<protein>
    <submittedName>
        <fullName evidence="8">Uncharacterized protein</fullName>
    </submittedName>
</protein>
<dbReference type="Proteomes" id="UP000887566">
    <property type="component" value="Unplaced"/>
</dbReference>
<comment type="subcellular location">
    <subcellularLocation>
        <location evidence="1">Endosome</location>
    </subcellularLocation>
</comment>
<comment type="similarity">
    <text evidence="2">Belongs to the VPS35L family.</text>
</comment>
<keyword evidence="5" id="KW-0653">Protein transport</keyword>
<name>A0A914W796_9BILA</name>
<dbReference type="InterPro" id="IPR029705">
    <property type="entry name" value="VPS35L"/>
</dbReference>
<feature type="compositionally biased region" description="Polar residues" evidence="6">
    <location>
        <begin position="58"/>
        <end position="70"/>
    </location>
</feature>
<evidence type="ECO:0000256" key="4">
    <source>
        <dbReference type="ARBA" id="ARBA00022753"/>
    </source>
</evidence>
<feature type="compositionally biased region" description="Basic and acidic residues" evidence="6">
    <location>
        <begin position="107"/>
        <end position="119"/>
    </location>
</feature>
<evidence type="ECO:0000256" key="6">
    <source>
        <dbReference type="SAM" id="MobiDB-lite"/>
    </source>
</evidence>
<evidence type="ECO:0000313" key="7">
    <source>
        <dbReference type="Proteomes" id="UP000887566"/>
    </source>
</evidence>
<keyword evidence="4" id="KW-0967">Endosome</keyword>
<dbReference type="WBParaSite" id="PSAMB.scaffold321size56811.g4619.t1">
    <property type="protein sequence ID" value="PSAMB.scaffold321size56811.g4619.t1"/>
    <property type="gene ID" value="PSAMB.scaffold321size56811.g4619"/>
</dbReference>
<proteinExistence type="inferred from homology"/>
<dbReference type="GO" id="GO:0005768">
    <property type="term" value="C:endosome"/>
    <property type="evidence" value="ECO:0007669"/>
    <property type="project" value="UniProtKB-SubCell"/>
</dbReference>
<dbReference type="GO" id="GO:0015031">
    <property type="term" value="P:protein transport"/>
    <property type="evidence" value="ECO:0007669"/>
    <property type="project" value="UniProtKB-KW"/>
</dbReference>
<keyword evidence="7" id="KW-1185">Reference proteome</keyword>
<evidence type="ECO:0000313" key="8">
    <source>
        <dbReference type="WBParaSite" id="PSAMB.scaffold321size56811.g4619.t1"/>
    </source>
</evidence>
<evidence type="ECO:0000256" key="5">
    <source>
        <dbReference type="ARBA" id="ARBA00022927"/>
    </source>
</evidence>
<reference evidence="8" key="1">
    <citation type="submission" date="2022-11" db="UniProtKB">
        <authorList>
            <consortium name="WormBaseParasite"/>
        </authorList>
    </citation>
    <scope>IDENTIFICATION</scope>
</reference>
<evidence type="ECO:0000256" key="3">
    <source>
        <dbReference type="ARBA" id="ARBA00022448"/>
    </source>
</evidence>
<dbReference type="AlphaFoldDB" id="A0A914W796"/>
<evidence type="ECO:0000256" key="2">
    <source>
        <dbReference type="ARBA" id="ARBA00010704"/>
    </source>
</evidence>
<keyword evidence="3" id="KW-0813">Transport</keyword>
<dbReference type="InterPro" id="IPR016024">
    <property type="entry name" value="ARM-type_fold"/>
</dbReference>
<sequence length="981" mass="110102">MASSFVWKPRARNYKREWETSASMGTEVFLHPLRPQSKAKSTSTKADEPASHADGKLTNGSITSKKPTNGEQEKPQFIDPLGATLDGGLGSDSAGLDGPTLGVPVTDQKDRGRKAEKLKNSLAVQEEEDDEAEGGIVEVKLPGFEPWASKRMAILQQYTTNEKLTITTSFLPGGVLLNNQLSVADKTAHRLEQFDDGSSMKRMADLSQQDYVNVINQMNQTLMNAWASDQRVESVKVVIQSAKLLSMTSVEQFYPSQFVLITDILDTFGKLVYGRLWSKANQERISHGESGLGNYFEPDDVPDTSQETARNWFYKIASVRELLPRFYVETAILPCLRFLESSPGMFSRNLLRLAGMIRGMANPLVAAYARLYLCRVGMAIEPHDRRFAWKVLHDWLQSWKPMERSPEVVLLWPAVTWVVQCVAYQATQDDLLSLWEYCKQPEKRALLLTPLLSALPAPYLAANAREAAELVLTTTEADASPCDLIKLLGKRLIEAEPSPDVKRAILRHVWRAIMKFKKLDDYIACAAVWIEYACRYFGTKEINTLIDDIIRHVLPDKAYEDYYNQLLAMLEKIVNNQPNLKEVLEMERFVAFVDLFRADSVRLRACNTLLAAFIRFQPARSASDLTLANHILTLCKSLHDSLNALSLEDERRATALLLCRALDRFSFPDNPEQMLSFLVEARGSLSNLDDVVEFLVVRVNGLAVETRNRVSGRHSRKTAYFTRACVANVYITIPSIVDQFVRMRLYTQSAGVALLSNCLPQADALLKAAISLIPDLPTTMTTGASTSRKKSAEPMVVELVSELMSLLLVVPDSPEQQQPLYLFKGLMNAVRRYSWTADSDYKSIVLLRSLGWLSTAAQAEYPFHVESVESNDALYGGAETFMSVVVETASEALSQLLEQVKDLQSRDTKRQAALAMDLVDCLLHHADVENDQQMADLMVKLWTLAAKCPHVDRTRMKAIAQFVQSRQSAGWTRILQRMKGE</sequence>
<accession>A0A914W796</accession>
<evidence type="ECO:0000256" key="1">
    <source>
        <dbReference type="ARBA" id="ARBA00004177"/>
    </source>
</evidence>
<dbReference type="PANTHER" id="PTHR13673">
    <property type="entry name" value="ESOPHAGEAL CANCER ASSOCIATED PROTEIN"/>
    <property type="match status" value="1"/>
</dbReference>
<dbReference type="SUPFAM" id="SSF48371">
    <property type="entry name" value="ARM repeat"/>
    <property type="match status" value="1"/>
</dbReference>